<dbReference type="SUPFAM" id="SSF54001">
    <property type="entry name" value="Cysteine proteinases"/>
    <property type="match status" value="1"/>
</dbReference>
<dbReference type="KEGG" id="ise:JBKA6_1077"/>
<evidence type="ECO:0000256" key="2">
    <source>
        <dbReference type="ARBA" id="ARBA00022670"/>
    </source>
</evidence>
<dbReference type="InterPro" id="IPR000064">
    <property type="entry name" value="NLP_P60_dom"/>
</dbReference>
<accession>A0A1J1DYU0</accession>
<dbReference type="OrthoDB" id="9813368at2"/>
<evidence type="ECO:0000256" key="3">
    <source>
        <dbReference type="ARBA" id="ARBA00022801"/>
    </source>
</evidence>
<dbReference type="AlphaFoldDB" id="A0A1J1DYU0"/>
<dbReference type="InterPro" id="IPR051202">
    <property type="entry name" value="Peptidase_C40"/>
</dbReference>
<dbReference type="PANTHER" id="PTHR47053:SF1">
    <property type="entry name" value="MUREIN DD-ENDOPEPTIDASE MEPH-RELATED"/>
    <property type="match status" value="1"/>
</dbReference>
<dbReference type="InterPro" id="IPR038765">
    <property type="entry name" value="Papain-like_cys_pep_sf"/>
</dbReference>
<dbReference type="Gene3D" id="2.30.30.40">
    <property type="entry name" value="SH3 Domains"/>
    <property type="match status" value="1"/>
</dbReference>
<evidence type="ECO:0000313" key="6">
    <source>
        <dbReference type="EMBL" id="BAV95090.1"/>
    </source>
</evidence>
<dbReference type="PROSITE" id="PS51935">
    <property type="entry name" value="NLPC_P60"/>
    <property type="match status" value="1"/>
</dbReference>
<dbReference type="EMBL" id="AP014564">
    <property type="protein sequence ID" value="BAV95090.1"/>
    <property type="molecule type" value="Genomic_DNA"/>
</dbReference>
<dbReference type="GO" id="GO:0008234">
    <property type="term" value="F:cysteine-type peptidase activity"/>
    <property type="evidence" value="ECO:0007669"/>
    <property type="project" value="UniProtKB-KW"/>
</dbReference>
<keyword evidence="2" id="KW-0645">Protease</keyword>
<evidence type="ECO:0000313" key="7">
    <source>
        <dbReference type="Proteomes" id="UP000243197"/>
    </source>
</evidence>
<evidence type="ECO:0000259" key="5">
    <source>
        <dbReference type="PROSITE" id="PS51935"/>
    </source>
</evidence>
<name>A0A1J1DYU0_9FLAO</name>
<dbReference type="GO" id="GO:0006508">
    <property type="term" value="P:proteolysis"/>
    <property type="evidence" value="ECO:0007669"/>
    <property type="project" value="UniProtKB-KW"/>
</dbReference>
<dbReference type="Pfam" id="PF00877">
    <property type="entry name" value="NLPC_P60"/>
    <property type="match status" value="1"/>
</dbReference>
<feature type="domain" description="NlpC/P60" evidence="5">
    <location>
        <begin position="136"/>
        <end position="263"/>
    </location>
</feature>
<sequence length="263" mass="30008">MNASLNENMLSYGICNLSIVPVRLKMDEKSELVTQLLFGEHFKILEKKDKWCLIHNPFDDCEGYINSKQFSEIDYSLFEKLEKTPAAININTIASISNNEEMHAIPMGASLPFLTRDMLTFDKNVYRFYGESSFGEFNANSIKNIAFLYLNSPKMLGGKTVFGIDNSGFVQMVYKMCGKRISKNIASQIDKGESINFIKDTKIGDLVFFHKKNVIDHIGIILSNKTVIHVTEKVCIDTIDHLGIYNKELKKYSHNLKVIKRIL</sequence>
<keyword evidence="4" id="KW-0788">Thiol protease</keyword>
<keyword evidence="7" id="KW-1185">Reference proteome</keyword>
<comment type="similarity">
    <text evidence="1">Belongs to the peptidase C40 family.</text>
</comment>
<reference evidence="6 7" key="1">
    <citation type="submission" date="2014-03" db="EMBL/GenBank/DDBJ databases">
        <title>complete genome sequence of Flavobacteriaceae bacterium JBKA-6.</title>
        <authorList>
            <person name="Takano T."/>
            <person name="Nakamura Y."/>
            <person name="Takuma S."/>
            <person name="Yasuike M."/>
            <person name="Matsuyama T."/>
            <person name="Sakai T."/>
            <person name="Fujiwara A."/>
            <person name="Kimoto K."/>
            <person name="Fukuda Y."/>
            <person name="Kondo H."/>
            <person name="Hirono I."/>
            <person name="Nakayasu C."/>
        </authorList>
    </citation>
    <scope>NUCLEOTIDE SEQUENCE [LARGE SCALE GENOMIC DNA]</scope>
    <source>
        <strain evidence="6 7">JBKA-6</strain>
    </source>
</reference>
<dbReference type="Gene3D" id="3.90.1720.10">
    <property type="entry name" value="endopeptidase domain like (from Nostoc punctiforme)"/>
    <property type="match status" value="1"/>
</dbReference>
<dbReference type="Pfam" id="PF18348">
    <property type="entry name" value="SH3_16"/>
    <property type="match status" value="1"/>
</dbReference>
<gene>
    <name evidence="6" type="ORF">JBKA6_1077</name>
</gene>
<evidence type="ECO:0000256" key="4">
    <source>
        <dbReference type="ARBA" id="ARBA00022807"/>
    </source>
</evidence>
<organism evidence="6 7">
    <name type="scientific">Ichthyobacterium seriolicida</name>
    <dbReference type="NCBI Taxonomy" id="242600"/>
    <lineage>
        <taxon>Bacteria</taxon>
        <taxon>Pseudomonadati</taxon>
        <taxon>Bacteroidota</taxon>
        <taxon>Flavobacteriia</taxon>
        <taxon>Flavobacteriales</taxon>
        <taxon>Ichthyobacteriaceae</taxon>
        <taxon>Ichthyobacterium</taxon>
    </lineage>
</organism>
<dbReference type="InterPro" id="IPR041382">
    <property type="entry name" value="SH3_16"/>
</dbReference>
<protein>
    <submittedName>
        <fullName evidence="6">Hydrolase Nlp/P60</fullName>
    </submittedName>
</protein>
<dbReference type="PANTHER" id="PTHR47053">
    <property type="entry name" value="MUREIN DD-ENDOPEPTIDASE MEPH-RELATED"/>
    <property type="match status" value="1"/>
</dbReference>
<proteinExistence type="inferred from homology"/>
<keyword evidence="3 6" id="KW-0378">Hydrolase</keyword>
<evidence type="ECO:0000256" key="1">
    <source>
        <dbReference type="ARBA" id="ARBA00007074"/>
    </source>
</evidence>
<dbReference type="Proteomes" id="UP000243197">
    <property type="component" value="Chromosome"/>
</dbReference>